<feature type="region of interest" description="Disordered" evidence="1">
    <location>
        <begin position="137"/>
        <end position="170"/>
    </location>
</feature>
<evidence type="ECO:0000313" key="4">
    <source>
        <dbReference type="WBParaSite" id="EVEC_0000043101-mRNA-1"/>
    </source>
</evidence>
<evidence type="ECO:0000313" key="3">
    <source>
        <dbReference type="Proteomes" id="UP000274131"/>
    </source>
</evidence>
<evidence type="ECO:0000313" key="2">
    <source>
        <dbReference type="EMBL" id="VDD85144.1"/>
    </source>
</evidence>
<dbReference type="WBParaSite" id="EVEC_0000043101-mRNA-1">
    <property type="protein sequence ID" value="EVEC_0000043101-mRNA-1"/>
    <property type="gene ID" value="EVEC_0000043101"/>
</dbReference>
<keyword evidence="3" id="KW-1185">Reference proteome</keyword>
<feature type="compositionally biased region" description="Pro residues" evidence="1">
    <location>
        <begin position="141"/>
        <end position="155"/>
    </location>
</feature>
<dbReference type="EMBL" id="UXUI01000265">
    <property type="protein sequence ID" value="VDD85144.1"/>
    <property type="molecule type" value="Genomic_DNA"/>
</dbReference>
<reference evidence="4" key="1">
    <citation type="submission" date="2017-02" db="UniProtKB">
        <authorList>
            <consortium name="WormBaseParasite"/>
        </authorList>
    </citation>
    <scope>IDENTIFICATION</scope>
</reference>
<dbReference type="OrthoDB" id="5871104at2759"/>
<dbReference type="Proteomes" id="UP000274131">
    <property type="component" value="Unassembled WGS sequence"/>
</dbReference>
<dbReference type="AlphaFoldDB" id="A0A0N4UT72"/>
<sequence length="342" mass="37397">MTSCECEGSSLNSASISFDHSRDSVFDASLCSNPIDETAIMESHLGGRRESANHVDGNADHDLMTATKLIDNDNPGAMAAGIASAVFDGENQRQLPFVAEATRTNAQQQMPSVTTVNNIESTTISDIRGSVLGTNRWNLPSTPPPPPPSFPPPDITPTEESEMKPKFTPSTEPVLKLASAQTGQSYSTDSLKNRQHTIFDLENTEPSTPPMEPPPPPPLLAQPFVSGYPPTYQSSCSTKRLKNLLVAAERLTVDEGFIVGCSQLLEHKAIPQSVYSRHWDAESNGTVSIEPHLKCRPFKFWLFCLLKSDCFSAFCFCVQVTKGLDLLPVMNIMEIVRRDSLI</sequence>
<proteinExistence type="predicted"/>
<organism evidence="4">
    <name type="scientific">Enterobius vermicularis</name>
    <name type="common">Human pinworm</name>
    <dbReference type="NCBI Taxonomy" id="51028"/>
    <lineage>
        <taxon>Eukaryota</taxon>
        <taxon>Metazoa</taxon>
        <taxon>Ecdysozoa</taxon>
        <taxon>Nematoda</taxon>
        <taxon>Chromadorea</taxon>
        <taxon>Rhabditida</taxon>
        <taxon>Spirurina</taxon>
        <taxon>Oxyuridomorpha</taxon>
        <taxon>Oxyuroidea</taxon>
        <taxon>Oxyuridae</taxon>
        <taxon>Enterobius</taxon>
    </lineage>
</organism>
<reference evidence="2 3" key="2">
    <citation type="submission" date="2018-10" db="EMBL/GenBank/DDBJ databases">
        <authorList>
            <consortium name="Pathogen Informatics"/>
        </authorList>
    </citation>
    <scope>NUCLEOTIDE SEQUENCE [LARGE SCALE GENOMIC DNA]</scope>
</reference>
<gene>
    <name evidence="2" type="ORF">EVEC_LOCUS287</name>
</gene>
<accession>A0A0N4UT72</accession>
<protein>
    <submittedName>
        <fullName evidence="2 4">Uncharacterized protein</fullName>
    </submittedName>
</protein>
<evidence type="ECO:0000256" key="1">
    <source>
        <dbReference type="SAM" id="MobiDB-lite"/>
    </source>
</evidence>
<name>A0A0N4UT72_ENTVE</name>